<evidence type="ECO:0000313" key="3">
    <source>
        <dbReference type="Proteomes" id="UP000235145"/>
    </source>
</evidence>
<feature type="compositionally biased region" description="Basic and acidic residues" evidence="1">
    <location>
        <begin position="93"/>
        <end position="109"/>
    </location>
</feature>
<dbReference type="AlphaFoldDB" id="A0A9R1V5E8"/>
<dbReference type="Proteomes" id="UP000235145">
    <property type="component" value="Unassembled WGS sequence"/>
</dbReference>
<evidence type="ECO:0000313" key="2">
    <source>
        <dbReference type="EMBL" id="KAJ0200527.1"/>
    </source>
</evidence>
<dbReference type="EMBL" id="NBSK02000006">
    <property type="protein sequence ID" value="KAJ0200527.1"/>
    <property type="molecule type" value="Genomic_DNA"/>
</dbReference>
<evidence type="ECO:0000256" key="1">
    <source>
        <dbReference type="SAM" id="MobiDB-lite"/>
    </source>
</evidence>
<protein>
    <submittedName>
        <fullName evidence="2">Uncharacterized protein</fullName>
    </submittedName>
</protein>
<feature type="compositionally biased region" description="Polar residues" evidence="1">
    <location>
        <begin position="69"/>
        <end position="80"/>
    </location>
</feature>
<reference evidence="2 3" key="1">
    <citation type="journal article" date="2017" name="Nat. Commun.">
        <title>Genome assembly with in vitro proximity ligation data and whole-genome triplication in lettuce.</title>
        <authorList>
            <person name="Reyes-Chin-Wo S."/>
            <person name="Wang Z."/>
            <person name="Yang X."/>
            <person name="Kozik A."/>
            <person name="Arikit S."/>
            <person name="Song C."/>
            <person name="Xia L."/>
            <person name="Froenicke L."/>
            <person name="Lavelle D.O."/>
            <person name="Truco M.J."/>
            <person name="Xia R."/>
            <person name="Zhu S."/>
            <person name="Xu C."/>
            <person name="Xu H."/>
            <person name="Xu X."/>
            <person name="Cox K."/>
            <person name="Korf I."/>
            <person name="Meyers B.C."/>
            <person name="Michelmore R.W."/>
        </authorList>
    </citation>
    <scope>NUCLEOTIDE SEQUENCE [LARGE SCALE GENOMIC DNA]</scope>
    <source>
        <strain evidence="3">cv. Salinas</strain>
        <tissue evidence="2">Seedlings</tissue>
    </source>
</reference>
<keyword evidence="3" id="KW-1185">Reference proteome</keyword>
<comment type="caution">
    <text evidence="2">The sequence shown here is derived from an EMBL/GenBank/DDBJ whole genome shotgun (WGS) entry which is preliminary data.</text>
</comment>
<gene>
    <name evidence="2" type="ORF">LSAT_V11C600321740</name>
</gene>
<name>A0A9R1V5E8_LACSA</name>
<proteinExistence type="predicted"/>
<accession>A0A9R1V5E8</accession>
<organism evidence="2 3">
    <name type="scientific">Lactuca sativa</name>
    <name type="common">Garden lettuce</name>
    <dbReference type="NCBI Taxonomy" id="4236"/>
    <lineage>
        <taxon>Eukaryota</taxon>
        <taxon>Viridiplantae</taxon>
        <taxon>Streptophyta</taxon>
        <taxon>Embryophyta</taxon>
        <taxon>Tracheophyta</taxon>
        <taxon>Spermatophyta</taxon>
        <taxon>Magnoliopsida</taxon>
        <taxon>eudicotyledons</taxon>
        <taxon>Gunneridae</taxon>
        <taxon>Pentapetalae</taxon>
        <taxon>asterids</taxon>
        <taxon>campanulids</taxon>
        <taxon>Asterales</taxon>
        <taxon>Asteraceae</taxon>
        <taxon>Cichorioideae</taxon>
        <taxon>Cichorieae</taxon>
        <taxon>Lactucinae</taxon>
        <taxon>Lactuca</taxon>
    </lineage>
</organism>
<sequence>MPNQVYAVTGVTQRQTAELRIIVDEDNAEGCEDYFWCAPFDNADETVGLSEKTTWRVKGRYIPEPINKPSSFYIPSTSGTKDVPEEPMVEPDVPIKREEPKFYSRERKH</sequence>
<feature type="region of interest" description="Disordered" evidence="1">
    <location>
        <begin position="69"/>
        <end position="109"/>
    </location>
</feature>